<evidence type="ECO:0000313" key="1">
    <source>
        <dbReference type="EMBL" id="KAF5201389.1"/>
    </source>
</evidence>
<sequence>MITKKYIPEISQFQSNKVQQRAILRILGTTQKKNGEGDSISEFKKERSRAVEVEFEKETK</sequence>
<protein>
    <submittedName>
        <fullName evidence="1">Uncharacterized protein</fullName>
    </submittedName>
</protein>
<name>A0A7J6WVH6_THATH</name>
<gene>
    <name evidence="1" type="ORF">FRX31_009026</name>
</gene>
<comment type="caution">
    <text evidence="1">The sequence shown here is derived from an EMBL/GenBank/DDBJ whole genome shotgun (WGS) entry which is preliminary data.</text>
</comment>
<accession>A0A7J6WVH6</accession>
<dbReference type="EMBL" id="JABWDY010009498">
    <property type="protein sequence ID" value="KAF5201389.1"/>
    <property type="molecule type" value="Genomic_DNA"/>
</dbReference>
<dbReference type="AlphaFoldDB" id="A0A7J6WVH6"/>
<evidence type="ECO:0000313" key="2">
    <source>
        <dbReference type="Proteomes" id="UP000554482"/>
    </source>
</evidence>
<dbReference type="Proteomes" id="UP000554482">
    <property type="component" value="Unassembled WGS sequence"/>
</dbReference>
<reference evidence="1 2" key="1">
    <citation type="submission" date="2020-06" db="EMBL/GenBank/DDBJ databases">
        <title>Transcriptomic and genomic resources for Thalictrum thalictroides and T. hernandezii: Facilitating candidate gene discovery in an emerging model plant lineage.</title>
        <authorList>
            <person name="Arias T."/>
            <person name="Riano-Pachon D.M."/>
            <person name="Di Stilio V.S."/>
        </authorList>
    </citation>
    <scope>NUCLEOTIDE SEQUENCE [LARGE SCALE GENOMIC DNA]</scope>
    <source>
        <strain evidence="2">cv. WT478/WT964</strain>
        <tissue evidence="1">Leaves</tissue>
    </source>
</reference>
<organism evidence="1 2">
    <name type="scientific">Thalictrum thalictroides</name>
    <name type="common">Rue-anemone</name>
    <name type="synonym">Anemone thalictroides</name>
    <dbReference type="NCBI Taxonomy" id="46969"/>
    <lineage>
        <taxon>Eukaryota</taxon>
        <taxon>Viridiplantae</taxon>
        <taxon>Streptophyta</taxon>
        <taxon>Embryophyta</taxon>
        <taxon>Tracheophyta</taxon>
        <taxon>Spermatophyta</taxon>
        <taxon>Magnoliopsida</taxon>
        <taxon>Ranunculales</taxon>
        <taxon>Ranunculaceae</taxon>
        <taxon>Thalictroideae</taxon>
        <taxon>Thalictrum</taxon>
    </lineage>
</organism>
<keyword evidence="2" id="KW-1185">Reference proteome</keyword>
<proteinExistence type="predicted"/>